<dbReference type="AlphaFoldDB" id="A0A1Q3AZ65"/>
<dbReference type="Proteomes" id="UP000187406">
    <property type="component" value="Unassembled WGS sequence"/>
</dbReference>
<feature type="region of interest" description="Disordered" evidence="1">
    <location>
        <begin position="1"/>
        <end position="29"/>
    </location>
</feature>
<protein>
    <submittedName>
        <fullName evidence="2">Uncharacterized protein</fullName>
    </submittedName>
</protein>
<dbReference type="OrthoDB" id="10589443at2759"/>
<feature type="compositionally biased region" description="Basic residues" evidence="1">
    <location>
        <begin position="13"/>
        <end position="27"/>
    </location>
</feature>
<proteinExistence type="predicted"/>
<dbReference type="EMBL" id="BDDD01000182">
    <property type="protein sequence ID" value="GAV61051.1"/>
    <property type="molecule type" value="Genomic_DNA"/>
</dbReference>
<comment type="caution">
    <text evidence="2">The sequence shown here is derived from an EMBL/GenBank/DDBJ whole genome shotgun (WGS) entry which is preliminary data.</text>
</comment>
<evidence type="ECO:0000313" key="3">
    <source>
        <dbReference type="Proteomes" id="UP000187406"/>
    </source>
</evidence>
<accession>A0A1Q3AZ65</accession>
<name>A0A1Q3AZ65_CEPFO</name>
<reference evidence="3" key="1">
    <citation type="submission" date="2016-04" db="EMBL/GenBank/DDBJ databases">
        <title>Cephalotus genome sequencing.</title>
        <authorList>
            <person name="Fukushima K."/>
            <person name="Hasebe M."/>
            <person name="Fang X."/>
        </authorList>
    </citation>
    <scope>NUCLEOTIDE SEQUENCE [LARGE SCALE GENOMIC DNA]</scope>
    <source>
        <strain evidence="3">cv. St1</strain>
    </source>
</reference>
<evidence type="ECO:0000313" key="2">
    <source>
        <dbReference type="EMBL" id="GAV61051.1"/>
    </source>
</evidence>
<gene>
    <name evidence="2" type="ORF">CFOL_v3_04579</name>
</gene>
<dbReference type="InParanoid" id="A0A1Q3AZ65"/>
<keyword evidence="3" id="KW-1185">Reference proteome</keyword>
<evidence type="ECO:0000256" key="1">
    <source>
        <dbReference type="SAM" id="MobiDB-lite"/>
    </source>
</evidence>
<feature type="non-terminal residue" evidence="2">
    <location>
        <position position="1"/>
    </location>
</feature>
<organism evidence="2 3">
    <name type="scientific">Cephalotus follicularis</name>
    <name type="common">Albany pitcher plant</name>
    <dbReference type="NCBI Taxonomy" id="3775"/>
    <lineage>
        <taxon>Eukaryota</taxon>
        <taxon>Viridiplantae</taxon>
        <taxon>Streptophyta</taxon>
        <taxon>Embryophyta</taxon>
        <taxon>Tracheophyta</taxon>
        <taxon>Spermatophyta</taxon>
        <taxon>Magnoliopsida</taxon>
        <taxon>eudicotyledons</taxon>
        <taxon>Gunneridae</taxon>
        <taxon>Pentapetalae</taxon>
        <taxon>rosids</taxon>
        <taxon>fabids</taxon>
        <taxon>Oxalidales</taxon>
        <taxon>Cephalotaceae</taxon>
        <taxon>Cephalotus</taxon>
    </lineage>
</organism>
<sequence>TVYLKEKTNQKSHNNRPKKRNQKRTKMKPFLSSSVPNLSLDDLAIDSQALSSKLNPNSRLRLQIKLILCKPREQVGFTHTRVPNQHQLEQVIILIFRFVTSHVCSINHYPSERERVFFFFWLF</sequence>